<evidence type="ECO:0000256" key="2">
    <source>
        <dbReference type="ARBA" id="ARBA00005658"/>
    </source>
</evidence>
<keyword evidence="4" id="KW-1003">Cell membrane</keyword>
<evidence type="ECO:0000256" key="1">
    <source>
        <dbReference type="ARBA" id="ARBA00004651"/>
    </source>
</evidence>
<evidence type="ECO:0000256" key="4">
    <source>
        <dbReference type="ARBA" id="ARBA00022475"/>
    </source>
</evidence>
<feature type="transmembrane region" description="Helical" evidence="8">
    <location>
        <begin position="125"/>
        <end position="146"/>
    </location>
</feature>
<feature type="transmembrane region" description="Helical" evidence="8">
    <location>
        <begin position="47"/>
        <end position="65"/>
    </location>
</feature>
<accession>A0A5C4U8K0</accession>
<keyword evidence="6 8" id="KW-1133">Transmembrane helix</keyword>
<dbReference type="GO" id="GO:0005886">
    <property type="term" value="C:plasma membrane"/>
    <property type="evidence" value="ECO:0007669"/>
    <property type="project" value="UniProtKB-SubCell"/>
</dbReference>
<keyword evidence="10" id="KW-1185">Reference proteome</keyword>
<evidence type="ECO:0000256" key="5">
    <source>
        <dbReference type="ARBA" id="ARBA00022692"/>
    </source>
</evidence>
<feature type="transmembrane region" description="Helical" evidence="8">
    <location>
        <begin position="360"/>
        <end position="378"/>
    </location>
</feature>
<evidence type="ECO:0000256" key="3">
    <source>
        <dbReference type="ARBA" id="ARBA00022448"/>
    </source>
</evidence>
<evidence type="ECO:0000313" key="9">
    <source>
        <dbReference type="EMBL" id="TNM00497.1"/>
    </source>
</evidence>
<feature type="transmembrane region" description="Helical" evidence="8">
    <location>
        <begin position="439"/>
        <end position="460"/>
    </location>
</feature>
<name>A0A5C4U8K0_9CORY</name>
<sequence length="587" mass="62802">MEEQDVVIKRHRNRVRKAVSGERSIHPALAQGIDVDTTDRSYPTNKLVFAMALIISLAVVMWAFLAPDQVNTVGVNLQSWVVSHLGWLFTLAILGATIFMLVIGYGPTGSIRLGADDTRPEFSTFSWVSMLFAAGLGIGLIFYGPMEPLIHFQTLPPAFTGTDAEAGTVSAVDPAVAQSILHQASFPWVVYSFVGGAIAYSAFRRGRLPLISSIFEPVFPHAPNHPVGKIIDVFAVLVTLFGTATSLGIGALQVQTGTSILTGKDLSGDGTVVAIISILTVIFTFSAVSGVKTGIRILSNANMALVAFMALFVLVLGPTVFILDLIPTSLVTFLGAIPDFFAVSPSQGDVEKEFVTAWTMLYWAWWISWSPFVGMFVAKISKGRTLREYVTVTIFAPAAISALWYIVFGGTAIWQTLEGMDLPIVGAGENVMFDLFDNLPLSTLMHVVTLAAIIIFFTTAGDSTTNVLGSMSQSGRSNPSTPITVIWGLALGLIALALLLAGGQNALSGLQSIMVSASVPFVVIMFGMAISWAKDLANDPVIIRRAYSREAIRKGVMRGIDKHGDDFVFGVSEVPADEGAGADVTLR</sequence>
<feature type="transmembrane region" description="Helical" evidence="8">
    <location>
        <begin position="513"/>
        <end position="533"/>
    </location>
</feature>
<dbReference type="InterPro" id="IPR000060">
    <property type="entry name" value="BCCT_transptr"/>
</dbReference>
<comment type="caution">
    <text evidence="9">The sequence shown here is derived from an EMBL/GenBank/DDBJ whole genome shotgun (WGS) entry which is preliminary data.</text>
</comment>
<proteinExistence type="inferred from homology"/>
<dbReference type="OrthoDB" id="9775735at2"/>
<feature type="transmembrane region" description="Helical" evidence="8">
    <location>
        <begin position="303"/>
        <end position="323"/>
    </location>
</feature>
<keyword evidence="7 8" id="KW-0472">Membrane</keyword>
<dbReference type="Pfam" id="PF02028">
    <property type="entry name" value="BCCT"/>
    <property type="match status" value="1"/>
</dbReference>
<protein>
    <submittedName>
        <fullName evidence="9">BCCT family transporter</fullName>
    </submittedName>
</protein>
<feature type="transmembrane region" description="Helical" evidence="8">
    <location>
        <begin position="185"/>
        <end position="203"/>
    </location>
</feature>
<dbReference type="InterPro" id="IPR018093">
    <property type="entry name" value="BCCT_CS"/>
</dbReference>
<organism evidence="9 10">
    <name type="scientific">Corynebacterium tapiri</name>
    <dbReference type="NCBI Taxonomy" id="1448266"/>
    <lineage>
        <taxon>Bacteria</taxon>
        <taxon>Bacillati</taxon>
        <taxon>Actinomycetota</taxon>
        <taxon>Actinomycetes</taxon>
        <taxon>Mycobacteriales</taxon>
        <taxon>Corynebacteriaceae</taxon>
        <taxon>Corynebacterium</taxon>
    </lineage>
</organism>
<dbReference type="RefSeq" id="WP_139464495.1">
    <property type="nucleotide sequence ID" value="NZ_VDHJ01000001.1"/>
</dbReference>
<feature type="transmembrane region" description="Helical" evidence="8">
    <location>
        <begin position="85"/>
        <end position="105"/>
    </location>
</feature>
<dbReference type="AlphaFoldDB" id="A0A5C4U8K0"/>
<reference evidence="9 10" key="1">
    <citation type="submission" date="2019-06" db="EMBL/GenBank/DDBJ databases">
        <authorList>
            <person name="Li J."/>
        </authorList>
    </citation>
    <scope>NUCLEOTIDE SEQUENCE [LARGE SCALE GENOMIC DNA]</scope>
    <source>
        <strain evidence="9 10">LMG 28165</strain>
    </source>
</reference>
<dbReference type="GO" id="GO:0022857">
    <property type="term" value="F:transmembrane transporter activity"/>
    <property type="evidence" value="ECO:0007669"/>
    <property type="project" value="InterPro"/>
</dbReference>
<gene>
    <name evidence="9" type="ORF">FHE74_00680</name>
</gene>
<keyword evidence="3" id="KW-0813">Transport</keyword>
<dbReference type="PROSITE" id="PS01303">
    <property type="entry name" value="BCCT"/>
    <property type="match status" value="1"/>
</dbReference>
<dbReference type="Proteomes" id="UP000312032">
    <property type="component" value="Unassembled WGS sequence"/>
</dbReference>
<keyword evidence="5 8" id="KW-0812">Transmembrane</keyword>
<feature type="transmembrane region" description="Helical" evidence="8">
    <location>
        <begin position="230"/>
        <end position="252"/>
    </location>
</feature>
<dbReference type="EMBL" id="VDHJ01000001">
    <property type="protein sequence ID" value="TNM00497.1"/>
    <property type="molecule type" value="Genomic_DNA"/>
</dbReference>
<feature type="transmembrane region" description="Helical" evidence="8">
    <location>
        <begin position="390"/>
        <end position="414"/>
    </location>
</feature>
<dbReference type="PANTHER" id="PTHR30047:SF7">
    <property type="entry name" value="HIGH-AFFINITY CHOLINE TRANSPORT PROTEIN"/>
    <property type="match status" value="1"/>
</dbReference>
<feature type="transmembrane region" description="Helical" evidence="8">
    <location>
        <begin position="481"/>
        <end position="501"/>
    </location>
</feature>
<evidence type="ECO:0000256" key="7">
    <source>
        <dbReference type="ARBA" id="ARBA00023136"/>
    </source>
</evidence>
<evidence type="ECO:0000313" key="10">
    <source>
        <dbReference type="Proteomes" id="UP000312032"/>
    </source>
</evidence>
<comment type="subcellular location">
    <subcellularLocation>
        <location evidence="1">Cell membrane</location>
        <topology evidence="1">Multi-pass membrane protein</topology>
    </subcellularLocation>
</comment>
<feature type="transmembrane region" description="Helical" evidence="8">
    <location>
        <begin position="272"/>
        <end position="291"/>
    </location>
</feature>
<evidence type="ECO:0000256" key="6">
    <source>
        <dbReference type="ARBA" id="ARBA00022989"/>
    </source>
</evidence>
<evidence type="ECO:0000256" key="8">
    <source>
        <dbReference type="SAM" id="Phobius"/>
    </source>
</evidence>
<comment type="similarity">
    <text evidence="2">Belongs to the BCCT transporter (TC 2.A.15) family.</text>
</comment>
<dbReference type="PANTHER" id="PTHR30047">
    <property type="entry name" value="HIGH-AFFINITY CHOLINE TRANSPORT PROTEIN-RELATED"/>
    <property type="match status" value="1"/>
</dbReference>